<accession>A0A423PD90</accession>
<protein>
    <submittedName>
        <fullName evidence="1">Uncharacterized protein</fullName>
    </submittedName>
</protein>
<dbReference type="AlphaFoldDB" id="A0A423PD90"/>
<evidence type="ECO:0000313" key="2">
    <source>
        <dbReference type="Proteomes" id="UP000285123"/>
    </source>
</evidence>
<comment type="caution">
    <text evidence="1">The sequence shown here is derived from an EMBL/GenBank/DDBJ whole genome shotgun (WGS) entry which is preliminary data.</text>
</comment>
<gene>
    <name evidence="1" type="ORF">SAHL_17385</name>
</gene>
<sequence>MNLGLIGEFFKYESEGSVRQAGNHEIGTLFHWYAASFAERTNFCLCKSL</sequence>
<evidence type="ECO:0000313" key="1">
    <source>
        <dbReference type="EMBL" id="ROO22397.1"/>
    </source>
</evidence>
<name>A0A423PD90_9GAMM</name>
<dbReference type="Proteomes" id="UP000285123">
    <property type="component" value="Unassembled WGS sequence"/>
</dbReference>
<reference evidence="1 2" key="1">
    <citation type="submission" date="2013-10" db="EMBL/GenBank/DDBJ databases">
        <title>Salinisphaera halophila YIM 95161 Genome Sequencing.</title>
        <authorList>
            <person name="Lai Q."/>
            <person name="Li C."/>
            <person name="Shao Z."/>
        </authorList>
    </citation>
    <scope>NUCLEOTIDE SEQUENCE [LARGE SCALE GENOMIC DNA]</scope>
    <source>
        <strain evidence="1 2">YIM 95161</strain>
    </source>
</reference>
<dbReference type="EMBL" id="AYKF01000147">
    <property type="protein sequence ID" value="ROO22397.1"/>
    <property type="molecule type" value="Genomic_DNA"/>
</dbReference>
<proteinExistence type="predicted"/>
<organism evidence="1 2">
    <name type="scientific">Salinisphaera orenii YIM 95161</name>
    <dbReference type="NCBI Taxonomy" id="1051139"/>
    <lineage>
        <taxon>Bacteria</taxon>
        <taxon>Pseudomonadati</taxon>
        <taxon>Pseudomonadota</taxon>
        <taxon>Gammaproteobacteria</taxon>
        <taxon>Salinisphaerales</taxon>
        <taxon>Salinisphaeraceae</taxon>
        <taxon>Salinisphaera</taxon>
    </lineage>
</organism>